<dbReference type="GO" id="GO:0016020">
    <property type="term" value="C:membrane"/>
    <property type="evidence" value="ECO:0007669"/>
    <property type="project" value="UniProtKB-SubCell"/>
</dbReference>
<proteinExistence type="inferred from homology"/>
<protein>
    <recommendedName>
        <fullName evidence="9">Calcium release-activated calcium channel protein 1</fullName>
    </recommendedName>
</protein>
<reference evidence="7 8" key="1">
    <citation type="journal article" date="2013" name="PLoS Genet.">
        <title>Distinctive expansion of potential virulence genes in the genome of the oomycete fish pathogen Saprolegnia parasitica.</title>
        <authorList>
            <person name="Jiang R.H."/>
            <person name="de Bruijn I."/>
            <person name="Haas B.J."/>
            <person name="Belmonte R."/>
            <person name="Lobach L."/>
            <person name="Christie J."/>
            <person name="van den Ackerveken G."/>
            <person name="Bottin A."/>
            <person name="Bulone V."/>
            <person name="Diaz-Moreno S.M."/>
            <person name="Dumas B."/>
            <person name="Fan L."/>
            <person name="Gaulin E."/>
            <person name="Govers F."/>
            <person name="Grenville-Briggs L.J."/>
            <person name="Horner N.R."/>
            <person name="Levin J.Z."/>
            <person name="Mammella M."/>
            <person name="Meijer H.J."/>
            <person name="Morris P."/>
            <person name="Nusbaum C."/>
            <person name="Oome S."/>
            <person name="Phillips A.J."/>
            <person name="van Rooyen D."/>
            <person name="Rzeszutek E."/>
            <person name="Saraiva M."/>
            <person name="Secombes C.J."/>
            <person name="Seidl M.F."/>
            <person name="Snel B."/>
            <person name="Stassen J.H."/>
            <person name="Sykes S."/>
            <person name="Tripathy S."/>
            <person name="van den Berg H."/>
            <person name="Vega-Arreguin J.C."/>
            <person name="Wawra S."/>
            <person name="Young S.K."/>
            <person name="Zeng Q."/>
            <person name="Dieguez-Uribeondo J."/>
            <person name="Russ C."/>
            <person name="Tyler B.M."/>
            <person name="van West P."/>
        </authorList>
    </citation>
    <scope>NUCLEOTIDE SEQUENCE [LARGE SCALE GENOMIC DNA]</scope>
    <source>
        <strain evidence="7 8">CBS 223.65</strain>
    </source>
</reference>
<dbReference type="RefSeq" id="XP_012196002.1">
    <property type="nucleotide sequence ID" value="XM_012340612.1"/>
</dbReference>
<evidence type="ECO:0000256" key="2">
    <source>
        <dbReference type="ARBA" id="ARBA00008062"/>
    </source>
</evidence>
<dbReference type="Gene3D" id="1.20.140.140">
    <property type="entry name" value="Calcium release-activated calcium channel protein Orai"/>
    <property type="match status" value="1"/>
</dbReference>
<dbReference type="InterPro" id="IPR038350">
    <property type="entry name" value="Orai_sf"/>
</dbReference>
<evidence type="ECO:0000256" key="3">
    <source>
        <dbReference type="ARBA" id="ARBA00022692"/>
    </source>
</evidence>
<dbReference type="InterPro" id="IPR012446">
    <property type="entry name" value="CRAC_channel"/>
</dbReference>
<evidence type="ECO:0000256" key="6">
    <source>
        <dbReference type="SAM" id="Phobius"/>
    </source>
</evidence>
<gene>
    <name evidence="7" type="ORF">SPRG_02055</name>
</gene>
<keyword evidence="4 6" id="KW-1133">Transmembrane helix</keyword>
<dbReference type="PANTHER" id="PTHR31501:SF7">
    <property type="entry name" value="CALCIUM RELEASE-ACTIVATED CALCIUM CHANNEL PROTEIN 1"/>
    <property type="match status" value="1"/>
</dbReference>
<comment type="similarity">
    <text evidence="2">Belongs to the Orai family.</text>
</comment>
<dbReference type="VEuPathDB" id="FungiDB:SPRG_02055"/>
<dbReference type="GeneID" id="24124624"/>
<evidence type="ECO:0000313" key="8">
    <source>
        <dbReference type="Proteomes" id="UP000030745"/>
    </source>
</evidence>
<feature type="transmembrane region" description="Helical" evidence="6">
    <location>
        <begin position="176"/>
        <end position="197"/>
    </location>
</feature>
<feature type="transmembrane region" description="Helical" evidence="6">
    <location>
        <begin position="73"/>
        <end position="94"/>
    </location>
</feature>
<keyword evidence="5 6" id="KW-0472">Membrane</keyword>
<accession>A0A067D3F5</accession>
<keyword evidence="8" id="KW-1185">Reference proteome</keyword>
<organism evidence="7 8">
    <name type="scientific">Saprolegnia parasitica (strain CBS 223.65)</name>
    <dbReference type="NCBI Taxonomy" id="695850"/>
    <lineage>
        <taxon>Eukaryota</taxon>
        <taxon>Sar</taxon>
        <taxon>Stramenopiles</taxon>
        <taxon>Oomycota</taxon>
        <taxon>Saprolegniomycetes</taxon>
        <taxon>Saprolegniales</taxon>
        <taxon>Saprolegniaceae</taxon>
        <taxon>Saprolegnia</taxon>
    </lineage>
</organism>
<evidence type="ECO:0000313" key="7">
    <source>
        <dbReference type="EMBL" id="KDO33246.1"/>
    </source>
</evidence>
<dbReference type="OrthoDB" id="61124at2759"/>
<dbReference type="EMBL" id="KK583193">
    <property type="protein sequence ID" value="KDO33246.1"/>
    <property type="molecule type" value="Genomic_DNA"/>
</dbReference>
<name>A0A067D3F5_SAPPC</name>
<dbReference type="GO" id="GO:0015279">
    <property type="term" value="F:store-operated calcium channel activity"/>
    <property type="evidence" value="ECO:0007669"/>
    <property type="project" value="TreeGrafter"/>
</dbReference>
<dbReference type="GO" id="GO:0002115">
    <property type="term" value="P:store-operated calcium entry"/>
    <property type="evidence" value="ECO:0007669"/>
    <property type="project" value="TreeGrafter"/>
</dbReference>
<evidence type="ECO:0000256" key="4">
    <source>
        <dbReference type="ARBA" id="ARBA00022989"/>
    </source>
</evidence>
<sequence length="254" mass="29374">MESIMENLIGSYDQRNAKAWRDEDMTQRSQELQWRQDDLRRENEWRIEDIRRLRIQAKLENERRQADTRAEQLSAISELGALLGGFALVSIINVNVPTDIDLTLLAVYGCVSALTICCMVISLIMCAILLLAVTRYSAHELEYDVRILKDEEIDMDSPFHIWWLKKCETDWALGYLLFRTGVTLFLIELGVVSWVQYNLYQTTSISISIVAAIGILIWQFRILSRWRYLMKLPAIEVHGPIDITVTAASPRRAH</sequence>
<dbReference type="OMA" id="MAYREQE"/>
<feature type="transmembrane region" description="Helical" evidence="6">
    <location>
        <begin position="203"/>
        <end position="223"/>
    </location>
</feature>
<comment type="subcellular location">
    <subcellularLocation>
        <location evidence="1">Membrane</location>
        <topology evidence="1">Multi-pass membrane protein</topology>
    </subcellularLocation>
</comment>
<evidence type="ECO:0000256" key="5">
    <source>
        <dbReference type="ARBA" id="ARBA00023136"/>
    </source>
</evidence>
<evidence type="ECO:0000256" key="1">
    <source>
        <dbReference type="ARBA" id="ARBA00004141"/>
    </source>
</evidence>
<keyword evidence="3 6" id="KW-0812">Transmembrane</keyword>
<dbReference type="AlphaFoldDB" id="A0A067D3F5"/>
<dbReference type="KEGG" id="spar:SPRG_02055"/>
<evidence type="ECO:0008006" key="9">
    <source>
        <dbReference type="Google" id="ProtNLM"/>
    </source>
</evidence>
<dbReference type="Pfam" id="PF07856">
    <property type="entry name" value="Orai-1"/>
    <property type="match status" value="1"/>
</dbReference>
<dbReference type="Proteomes" id="UP000030745">
    <property type="component" value="Unassembled WGS sequence"/>
</dbReference>
<dbReference type="PANTHER" id="PTHR31501">
    <property type="entry name" value="CALCIUM RELEASE-ACTIVATED CALCIUM CHANNEL PROTEIN 1"/>
    <property type="match status" value="1"/>
</dbReference>
<feature type="transmembrane region" description="Helical" evidence="6">
    <location>
        <begin position="106"/>
        <end position="133"/>
    </location>
</feature>